<gene>
    <name evidence="2" type="ORF">B0H17DRAFT_1096352</name>
</gene>
<feature type="compositionally biased region" description="Basic residues" evidence="1">
    <location>
        <begin position="285"/>
        <end position="294"/>
    </location>
</feature>
<protein>
    <submittedName>
        <fullName evidence="2">Uncharacterized protein</fullName>
    </submittedName>
</protein>
<feature type="region of interest" description="Disordered" evidence="1">
    <location>
        <begin position="101"/>
        <end position="121"/>
    </location>
</feature>
<comment type="caution">
    <text evidence="2">The sequence shown here is derived from an EMBL/GenBank/DDBJ whole genome shotgun (WGS) entry which is preliminary data.</text>
</comment>
<feature type="compositionally biased region" description="Low complexity" evidence="1">
    <location>
        <begin position="106"/>
        <end position="118"/>
    </location>
</feature>
<dbReference type="EMBL" id="JARKIE010000274">
    <property type="protein sequence ID" value="KAJ7658946.1"/>
    <property type="molecule type" value="Genomic_DNA"/>
</dbReference>
<name>A0AAD7CQU7_MYCRO</name>
<dbReference type="Proteomes" id="UP001221757">
    <property type="component" value="Unassembled WGS sequence"/>
</dbReference>
<reference evidence="2" key="1">
    <citation type="submission" date="2023-03" db="EMBL/GenBank/DDBJ databases">
        <title>Massive genome expansion in bonnet fungi (Mycena s.s.) driven by repeated elements and novel gene families across ecological guilds.</title>
        <authorList>
            <consortium name="Lawrence Berkeley National Laboratory"/>
            <person name="Harder C.B."/>
            <person name="Miyauchi S."/>
            <person name="Viragh M."/>
            <person name="Kuo A."/>
            <person name="Thoen E."/>
            <person name="Andreopoulos B."/>
            <person name="Lu D."/>
            <person name="Skrede I."/>
            <person name="Drula E."/>
            <person name="Henrissat B."/>
            <person name="Morin E."/>
            <person name="Kohler A."/>
            <person name="Barry K."/>
            <person name="LaButti K."/>
            <person name="Morin E."/>
            <person name="Salamov A."/>
            <person name="Lipzen A."/>
            <person name="Mereny Z."/>
            <person name="Hegedus B."/>
            <person name="Baldrian P."/>
            <person name="Stursova M."/>
            <person name="Weitz H."/>
            <person name="Taylor A."/>
            <person name="Grigoriev I.V."/>
            <person name="Nagy L.G."/>
            <person name="Martin F."/>
            <person name="Kauserud H."/>
        </authorList>
    </citation>
    <scope>NUCLEOTIDE SEQUENCE</scope>
    <source>
        <strain evidence="2">CBHHK067</strain>
    </source>
</reference>
<evidence type="ECO:0000313" key="3">
    <source>
        <dbReference type="Proteomes" id="UP001221757"/>
    </source>
</evidence>
<evidence type="ECO:0000313" key="2">
    <source>
        <dbReference type="EMBL" id="KAJ7658946.1"/>
    </source>
</evidence>
<keyword evidence="3" id="KW-1185">Reference proteome</keyword>
<feature type="region of interest" description="Disordered" evidence="1">
    <location>
        <begin position="285"/>
        <end position="304"/>
    </location>
</feature>
<sequence>MYGDALRADSFSKDILSREGLGDHFDNERHQKIFVRMAQAIVTIGTAQQGENNLALMVGVSNNTTHLFISQNGGPSLDQTARHMHAVWIILQKIRDAANSTDGLVDSSKTSPPDTSTSGESSLIRELLDSVYSFVADKALHRAKKQYSKLSALKASYPDSAAETFEMDLLSTLLVVSKSAKAAYDNRNAGSQDTTDPKWQMFRKSTRQLDEFASSKGFDQNWKALETLDKRAMEHHGFSVYKYIEKLRKVELGALTLASLAISPRRNWIVAQNLERRQGGLVWRRQSHTRHRHRQDAPFSDIGD</sequence>
<organism evidence="2 3">
    <name type="scientific">Mycena rosella</name>
    <name type="common">Pink bonnet</name>
    <name type="synonym">Agaricus rosellus</name>
    <dbReference type="NCBI Taxonomy" id="1033263"/>
    <lineage>
        <taxon>Eukaryota</taxon>
        <taxon>Fungi</taxon>
        <taxon>Dikarya</taxon>
        <taxon>Basidiomycota</taxon>
        <taxon>Agaricomycotina</taxon>
        <taxon>Agaricomycetes</taxon>
        <taxon>Agaricomycetidae</taxon>
        <taxon>Agaricales</taxon>
        <taxon>Marasmiineae</taxon>
        <taxon>Mycenaceae</taxon>
        <taxon>Mycena</taxon>
    </lineage>
</organism>
<accession>A0AAD7CQU7</accession>
<dbReference type="AlphaFoldDB" id="A0AAD7CQU7"/>
<proteinExistence type="predicted"/>
<evidence type="ECO:0000256" key="1">
    <source>
        <dbReference type="SAM" id="MobiDB-lite"/>
    </source>
</evidence>